<dbReference type="AlphaFoldDB" id="A0A8C3M881"/>
<sequence length="55" mass="6406">IELHQEQEQLQLCLQDLRLACIPLPCTNICHLERHKIAATLKKRKGKNCNYFSDS</sequence>
<dbReference type="Proteomes" id="UP000694382">
    <property type="component" value="Chromosome 3"/>
</dbReference>
<organism evidence="1 2">
    <name type="scientific">Geospiza parvula</name>
    <name type="common">Small tree-finch</name>
    <name type="synonym">Camarhynchus parvulus</name>
    <dbReference type="NCBI Taxonomy" id="87175"/>
    <lineage>
        <taxon>Eukaryota</taxon>
        <taxon>Metazoa</taxon>
        <taxon>Chordata</taxon>
        <taxon>Craniata</taxon>
        <taxon>Vertebrata</taxon>
        <taxon>Euteleostomi</taxon>
        <taxon>Archelosauria</taxon>
        <taxon>Archosauria</taxon>
        <taxon>Dinosauria</taxon>
        <taxon>Saurischia</taxon>
        <taxon>Theropoda</taxon>
        <taxon>Coelurosauria</taxon>
        <taxon>Aves</taxon>
        <taxon>Neognathae</taxon>
        <taxon>Neoaves</taxon>
        <taxon>Telluraves</taxon>
        <taxon>Australaves</taxon>
        <taxon>Passeriformes</taxon>
        <taxon>Thraupidae</taxon>
        <taxon>Camarhynchus</taxon>
    </lineage>
</organism>
<accession>A0A8C3M881</accession>
<evidence type="ECO:0000313" key="1">
    <source>
        <dbReference type="Ensembl" id="ENSCPVP00000002330.1"/>
    </source>
</evidence>
<protein>
    <submittedName>
        <fullName evidence="1">Uncharacterized protein</fullName>
    </submittedName>
</protein>
<evidence type="ECO:0000313" key="2">
    <source>
        <dbReference type="Proteomes" id="UP000694382"/>
    </source>
</evidence>
<reference evidence="1" key="2">
    <citation type="submission" date="2025-08" db="UniProtKB">
        <authorList>
            <consortium name="Ensembl"/>
        </authorList>
    </citation>
    <scope>IDENTIFICATION</scope>
</reference>
<keyword evidence="2" id="KW-1185">Reference proteome</keyword>
<reference evidence="1" key="1">
    <citation type="submission" date="2020-02" db="EMBL/GenBank/DDBJ databases">
        <authorList>
            <person name="Enbody D E."/>
            <person name="Pettersson E M."/>
        </authorList>
    </citation>
    <scope>NUCLEOTIDE SEQUENCE [LARGE SCALE GENOMIC DNA]</scope>
</reference>
<dbReference type="Ensembl" id="ENSCPVT00000002422.2">
    <property type="protein sequence ID" value="ENSCPVP00000002330.1"/>
    <property type="gene ID" value="ENSCPVG00000001725.2"/>
</dbReference>
<proteinExistence type="predicted"/>
<name>A0A8C3M881_GEOPR</name>
<reference evidence="1" key="3">
    <citation type="submission" date="2025-09" db="UniProtKB">
        <authorList>
            <consortium name="Ensembl"/>
        </authorList>
    </citation>
    <scope>IDENTIFICATION</scope>
</reference>